<evidence type="ECO:0000256" key="1">
    <source>
        <dbReference type="ARBA" id="ARBA00022532"/>
    </source>
</evidence>
<proteinExistence type="predicted"/>
<dbReference type="Gene3D" id="3.40.50.261">
    <property type="entry name" value="Succinyl-CoA synthetase domains"/>
    <property type="match status" value="2"/>
</dbReference>
<dbReference type="SUPFAM" id="SSF52210">
    <property type="entry name" value="Succinyl-CoA synthetase domains"/>
    <property type="match status" value="2"/>
</dbReference>
<dbReference type="RefSeq" id="WP_341673423.1">
    <property type="nucleotide sequence ID" value="NZ_JBBYHV010000001.1"/>
</dbReference>
<protein>
    <submittedName>
        <fullName evidence="4">Acetate--CoA ligase family protein</fullName>
    </submittedName>
</protein>
<keyword evidence="2" id="KW-0547">Nucleotide-binding</keyword>
<sequence>MFEGISTMTTRRFTNAQIDRLLRPKSVAVIGASDRHGALGCTLLNNLVQYEFDGDIYPVNPKRDELQGLKVYKGVDELPEGVDCAVLAIPRAFVVDTVRQLAERGCGAAVIYAAGFSEAGEEGAKDQAELGRIAEEHGMIIEGPNCLGCTNYVARIPLTFVETNMKTPPAGARAVGIASQSGALAAVLATTLHPRGCYVSTSVSTGNEAASGVEDYVEWLVDDPATHVIAMYVENFRRPAAFVAAARRAREAGKPIVLLHPGKSDKAQESAATHTGAMAGDFKLMKAKLAREGVIFAETLEELADIATIAVTCPSLPGANMVVLGESGALRGLAFDLAEDIGLDLLHLDDDNSPNIRAVLPDFVPVSNPTDITAVGLSEPEIYTNLLVALLEDERVGSVVASIIQSDPITSKIKFPPIQEAVARGEFGKPLVFAGVDEGANVPQEYIDSLRAAGIPWFASTERAYRAIARLADLAKRDLTDRSGEPLVIDGMETVTGVVPEYKAKDLLRPLGVPFPDSTFAPTADAAAAAADALGYPVVMKAQAAALGHKSDAGGVILNLKSADEVREAFDRMYANVANYDSSIKLDGVLVEKMGTMGTEMIVGAKHDPEWGPVVLAGFGGVTAEILKDVKLFTPDLGVEQVKEGLLSLQQAPLLTGWRGSPALDVDALAALIVQVGQVMTGNPSIREIDLNPVIVYPQGQGVIALDALMLVD</sequence>
<dbReference type="PANTHER" id="PTHR42793">
    <property type="entry name" value="COA BINDING DOMAIN CONTAINING PROTEIN"/>
    <property type="match status" value="1"/>
</dbReference>
<dbReference type="InterPro" id="IPR013815">
    <property type="entry name" value="ATP_grasp_subdomain_1"/>
</dbReference>
<comment type="caution">
    <text evidence="4">The sequence shown here is derived from an EMBL/GenBank/DDBJ whole genome shotgun (WGS) entry which is preliminary data.</text>
</comment>
<dbReference type="Gene3D" id="3.30.1490.20">
    <property type="entry name" value="ATP-grasp fold, A domain"/>
    <property type="match status" value="1"/>
</dbReference>
<keyword evidence="2" id="KW-0067">ATP-binding</keyword>
<dbReference type="Pfam" id="PF13380">
    <property type="entry name" value="CoA_binding_2"/>
    <property type="match status" value="1"/>
</dbReference>
<name>A0ABU9IG53_9SPHN</name>
<reference evidence="4 5" key="1">
    <citation type="submission" date="2024-04" db="EMBL/GenBank/DDBJ databases">
        <title>Aurantiacibacter sp. DGU6 16S ribosomal RNA gene Genome sequencing and assembly.</title>
        <authorList>
            <person name="Park S."/>
        </authorList>
    </citation>
    <scope>NUCLEOTIDE SEQUENCE [LARGE SCALE GENOMIC DNA]</scope>
    <source>
        <strain evidence="4 5">DGU6</strain>
    </source>
</reference>
<dbReference type="Gene3D" id="3.40.50.720">
    <property type="entry name" value="NAD(P)-binding Rossmann-like Domain"/>
    <property type="match status" value="1"/>
</dbReference>
<dbReference type="Gene3D" id="3.30.470.20">
    <property type="entry name" value="ATP-grasp fold, B domain"/>
    <property type="match status" value="1"/>
</dbReference>
<evidence type="ECO:0000256" key="2">
    <source>
        <dbReference type="PROSITE-ProRule" id="PRU00409"/>
    </source>
</evidence>
<keyword evidence="5" id="KW-1185">Reference proteome</keyword>
<organism evidence="4 5">
    <name type="scientific">Aurantiacibacter gilvus</name>
    <dbReference type="NCBI Taxonomy" id="3139141"/>
    <lineage>
        <taxon>Bacteria</taxon>
        <taxon>Pseudomonadati</taxon>
        <taxon>Pseudomonadota</taxon>
        <taxon>Alphaproteobacteria</taxon>
        <taxon>Sphingomonadales</taxon>
        <taxon>Erythrobacteraceae</taxon>
        <taxon>Aurantiacibacter</taxon>
    </lineage>
</organism>
<dbReference type="PANTHER" id="PTHR42793:SF1">
    <property type="entry name" value="PEPTIDYL-LYSINE N-ACETYLTRANSFERASE PATZ"/>
    <property type="match status" value="1"/>
</dbReference>
<dbReference type="InterPro" id="IPR003781">
    <property type="entry name" value="CoA-bd"/>
</dbReference>
<dbReference type="InterPro" id="IPR016102">
    <property type="entry name" value="Succinyl-CoA_synth-like"/>
</dbReference>
<dbReference type="InterPro" id="IPR032875">
    <property type="entry name" value="Succ_CoA_lig_flav_dom"/>
</dbReference>
<dbReference type="SMART" id="SM00881">
    <property type="entry name" value="CoA_binding"/>
    <property type="match status" value="1"/>
</dbReference>
<evidence type="ECO:0000259" key="3">
    <source>
        <dbReference type="PROSITE" id="PS50975"/>
    </source>
</evidence>
<evidence type="ECO:0000313" key="5">
    <source>
        <dbReference type="Proteomes" id="UP001497045"/>
    </source>
</evidence>
<keyword evidence="1" id="KW-0816">Tricarboxylic acid cycle</keyword>
<evidence type="ECO:0000313" key="4">
    <source>
        <dbReference type="EMBL" id="MEL1250913.1"/>
    </source>
</evidence>
<accession>A0ABU9IG53</accession>
<dbReference type="Proteomes" id="UP001497045">
    <property type="component" value="Unassembled WGS sequence"/>
</dbReference>
<dbReference type="PROSITE" id="PS50975">
    <property type="entry name" value="ATP_GRASP"/>
    <property type="match status" value="1"/>
</dbReference>
<dbReference type="InterPro" id="IPR011761">
    <property type="entry name" value="ATP-grasp"/>
</dbReference>
<keyword evidence="4" id="KW-0436">Ligase</keyword>
<dbReference type="InterPro" id="IPR036291">
    <property type="entry name" value="NAD(P)-bd_dom_sf"/>
</dbReference>
<gene>
    <name evidence="4" type="ORF">AAEO60_09540</name>
</gene>
<dbReference type="GO" id="GO:0016874">
    <property type="term" value="F:ligase activity"/>
    <property type="evidence" value="ECO:0007669"/>
    <property type="project" value="UniProtKB-KW"/>
</dbReference>
<feature type="domain" description="ATP-grasp" evidence="3">
    <location>
        <begin position="505"/>
        <end position="556"/>
    </location>
</feature>
<dbReference type="Pfam" id="PF13607">
    <property type="entry name" value="Succ_CoA_lig"/>
    <property type="match status" value="1"/>
</dbReference>
<dbReference type="SUPFAM" id="SSF56059">
    <property type="entry name" value="Glutathione synthetase ATP-binding domain-like"/>
    <property type="match status" value="1"/>
</dbReference>
<dbReference type="EMBL" id="JBBYHV010000001">
    <property type="protein sequence ID" value="MEL1250913.1"/>
    <property type="molecule type" value="Genomic_DNA"/>
</dbReference>
<dbReference type="Pfam" id="PF13549">
    <property type="entry name" value="ATP-grasp_5"/>
    <property type="match status" value="1"/>
</dbReference>
<dbReference type="SUPFAM" id="SSF51735">
    <property type="entry name" value="NAD(P)-binding Rossmann-fold domains"/>
    <property type="match status" value="1"/>
</dbReference>